<dbReference type="Pfam" id="PF25023">
    <property type="entry name" value="TEN_YD-shell"/>
    <property type="match status" value="1"/>
</dbReference>
<evidence type="ECO:0000256" key="2">
    <source>
        <dbReference type="SAM" id="SignalP"/>
    </source>
</evidence>
<evidence type="ECO:0000313" key="5">
    <source>
        <dbReference type="Proteomes" id="UP001240529"/>
    </source>
</evidence>
<dbReference type="NCBIfam" id="TIGR03696">
    <property type="entry name" value="Rhs_assc_core"/>
    <property type="match status" value="1"/>
</dbReference>
<dbReference type="Proteomes" id="UP001240529">
    <property type="component" value="Unassembled WGS sequence"/>
</dbReference>
<dbReference type="RefSeq" id="WP_053092152.1">
    <property type="nucleotide sequence ID" value="NZ_JAUZEA010000001.1"/>
</dbReference>
<dbReference type="Gene3D" id="2.180.10.10">
    <property type="entry name" value="RHS repeat-associated core"/>
    <property type="match status" value="1"/>
</dbReference>
<comment type="caution">
    <text evidence="4">The sequence shown here is derived from an EMBL/GenBank/DDBJ whole genome shotgun (WGS) entry which is preliminary data.</text>
</comment>
<evidence type="ECO:0000256" key="1">
    <source>
        <dbReference type="ARBA" id="ARBA00022737"/>
    </source>
</evidence>
<dbReference type="AlphaFoldDB" id="A0AAP5C1Y4"/>
<evidence type="ECO:0000313" key="4">
    <source>
        <dbReference type="EMBL" id="MDQ7950611.1"/>
    </source>
</evidence>
<keyword evidence="1" id="KW-0677">Repeat</keyword>
<gene>
    <name evidence="4" type="ORF">Q0031_02245</name>
</gene>
<dbReference type="InterPro" id="IPR022385">
    <property type="entry name" value="Rhs_assc_core"/>
</dbReference>
<name>A0AAP5C1Y4_9GAMM</name>
<feature type="domain" description="Teneurin-like YD-shell" evidence="3">
    <location>
        <begin position="33"/>
        <end position="111"/>
    </location>
</feature>
<feature type="signal peptide" evidence="2">
    <location>
        <begin position="1"/>
        <end position="27"/>
    </location>
</feature>
<dbReference type="PANTHER" id="PTHR32305">
    <property type="match status" value="1"/>
</dbReference>
<dbReference type="EMBL" id="JAVIAC010000001">
    <property type="protein sequence ID" value="MDQ7950611.1"/>
    <property type="molecule type" value="Genomic_DNA"/>
</dbReference>
<organism evidence="4 5">
    <name type="scientific">Stenotrophomonas geniculata</name>
    <dbReference type="NCBI Taxonomy" id="86188"/>
    <lineage>
        <taxon>Bacteria</taxon>
        <taxon>Pseudomonadati</taxon>
        <taxon>Pseudomonadota</taxon>
        <taxon>Gammaproteobacteria</taxon>
        <taxon>Lysobacterales</taxon>
        <taxon>Lysobacteraceae</taxon>
        <taxon>Stenotrophomonas</taxon>
    </lineage>
</organism>
<sequence length="317" mass="33975">MNGLCSLLIRAVLTLVVLAACVAPAVAQEVVEYIHTDALGSPVAITDASGNVIERTVYEPYGAVVNRPLKDGPGYTGHVTDSGTGLSYMQQRYYDVETGAFLSADPIASSVAAFGRYAYALGNPYRFLDPDGRQPKDARQAITGSKIKNNGIAAGVRVAAIGGALPSGFTKENAQARYDAMKGVVDATKEKMESIPNANSDNAAKIFSKVYQKYSVRFGWEVSAEIVMKNSGAFHLSDIGISSHVRDVDWLGGTAGRPLVGGINIHTHPALDGYNRAYSPFSYWDVETYKTTNSINYVSDPSGVYRLNKDGVSEVVK</sequence>
<protein>
    <submittedName>
        <fullName evidence="4">RHS repeat-associated core domain-containing protein</fullName>
    </submittedName>
</protein>
<keyword evidence="2" id="KW-0732">Signal</keyword>
<dbReference type="PANTHER" id="PTHR32305:SF15">
    <property type="entry name" value="PROTEIN RHSA-RELATED"/>
    <property type="match status" value="1"/>
</dbReference>
<evidence type="ECO:0000259" key="3">
    <source>
        <dbReference type="Pfam" id="PF25023"/>
    </source>
</evidence>
<proteinExistence type="predicted"/>
<feature type="chain" id="PRO_5042876548" evidence="2">
    <location>
        <begin position="28"/>
        <end position="317"/>
    </location>
</feature>
<reference evidence="4" key="1">
    <citation type="submission" date="2023-07" db="EMBL/GenBank/DDBJ databases">
        <authorList>
            <person name="Shahid S."/>
            <person name="Akbar M.Y."/>
            <person name="Ajmal W."/>
            <person name="Ansari A."/>
            <person name="Ghazanfar S."/>
        </authorList>
    </citation>
    <scope>NUCLEOTIDE SEQUENCE</scope>
    <source>
        <strain evidence="4">NIGAB</strain>
    </source>
</reference>
<accession>A0AAP5C1Y4</accession>
<dbReference type="InterPro" id="IPR050708">
    <property type="entry name" value="T6SS_VgrG/RHS"/>
</dbReference>
<dbReference type="InterPro" id="IPR056823">
    <property type="entry name" value="TEN-like_YD-shell"/>
</dbReference>